<dbReference type="Proteomes" id="UP000276133">
    <property type="component" value="Unassembled WGS sequence"/>
</dbReference>
<proteinExistence type="predicted"/>
<evidence type="ECO:0000313" key="2">
    <source>
        <dbReference type="Proteomes" id="UP000276133"/>
    </source>
</evidence>
<reference evidence="1 2" key="1">
    <citation type="journal article" date="2018" name="Sci. Rep.">
        <title>Genomic signatures of local adaptation to the degree of environmental predictability in rotifers.</title>
        <authorList>
            <person name="Franch-Gras L."/>
            <person name="Hahn C."/>
            <person name="Garcia-Roger E.M."/>
            <person name="Carmona M.J."/>
            <person name="Serra M."/>
            <person name="Gomez A."/>
        </authorList>
    </citation>
    <scope>NUCLEOTIDE SEQUENCE [LARGE SCALE GENOMIC DNA]</scope>
    <source>
        <strain evidence="1">HYR1</strain>
    </source>
</reference>
<accession>A0A3M7RL54</accession>
<keyword evidence="2" id="KW-1185">Reference proteome</keyword>
<comment type="caution">
    <text evidence="1">The sequence shown here is derived from an EMBL/GenBank/DDBJ whole genome shotgun (WGS) entry which is preliminary data.</text>
</comment>
<sequence>MEFIFKNFIISSDKGKSKILTDYLQLGKNCIQKHFSNHIEVTSNSLKHLLPANISPDRFYKNFGYVPMSPITSYFFHLISKVSKLSLIETKNYRKNKRLNKLYYKNLEENYSKD</sequence>
<dbReference type="AlphaFoldDB" id="A0A3M7RL54"/>
<organism evidence="1 2">
    <name type="scientific">Brachionus plicatilis</name>
    <name type="common">Marine rotifer</name>
    <name type="synonym">Brachionus muelleri</name>
    <dbReference type="NCBI Taxonomy" id="10195"/>
    <lineage>
        <taxon>Eukaryota</taxon>
        <taxon>Metazoa</taxon>
        <taxon>Spiralia</taxon>
        <taxon>Gnathifera</taxon>
        <taxon>Rotifera</taxon>
        <taxon>Eurotatoria</taxon>
        <taxon>Monogononta</taxon>
        <taxon>Pseudotrocha</taxon>
        <taxon>Ploima</taxon>
        <taxon>Brachionidae</taxon>
        <taxon>Brachionus</taxon>
    </lineage>
</organism>
<gene>
    <name evidence="1" type="ORF">BpHYR1_023893</name>
</gene>
<protein>
    <submittedName>
        <fullName evidence="1">Uncharacterized protein</fullName>
    </submittedName>
</protein>
<name>A0A3M7RL54_BRAPC</name>
<dbReference type="EMBL" id="REGN01003148">
    <property type="protein sequence ID" value="RNA24282.1"/>
    <property type="molecule type" value="Genomic_DNA"/>
</dbReference>
<evidence type="ECO:0000313" key="1">
    <source>
        <dbReference type="EMBL" id="RNA24282.1"/>
    </source>
</evidence>